<dbReference type="PROSITE" id="PS50088">
    <property type="entry name" value="ANK_REPEAT"/>
    <property type="match status" value="11"/>
</dbReference>
<accession>A0AAD9GS99</accession>
<dbReference type="Gene3D" id="1.25.40.20">
    <property type="entry name" value="Ankyrin repeat-containing domain"/>
    <property type="match status" value="5"/>
</dbReference>
<keyword evidence="6" id="KW-1185">Reference proteome</keyword>
<dbReference type="PROSITE" id="PS50297">
    <property type="entry name" value="ANK_REP_REGION"/>
    <property type="match status" value="10"/>
</dbReference>
<feature type="repeat" description="ANK" evidence="3">
    <location>
        <begin position="331"/>
        <end position="363"/>
    </location>
</feature>
<organism evidence="5 6">
    <name type="scientific">Phytophthora citrophthora</name>
    <dbReference type="NCBI Taxonomy" id="4793"/>
    <lineage>
        <taxon>Eukaryota</taxon>
        <taxon>Sar</taxon>
        <taxon>Stramenopiles</taxon>
        <taxon>Oomycota</taxon>
        <taxon>Peronosporomycetes</taxon>
        <taxon>Peronosporales</taxon>
        <taxon>Peronosporaceae</taxon>
        <taxon>Phytophthora</taxon>
    </lineage>
</organism>
<gene>
    <name evidence="5" type="ORF">P3T76_004704</name>
</gene>
<dbReference type="Pfam" id="PF13637">
    <property type="entry name" value="Ank_4"/>
    <property type="match status" value="1"/>
</dbReference>
<evidence type="ECO:0000256" key="2">
    <source>
        <dbReference type="ARBA" id="ARBA00023043"/>
    </source>
</evidence>
<sequence>MVFAALMEAALCGNVNNVRRLLSAGVDLNLVDKSKRSALMNAAEHGHADIVHTLVHAGAQLDLVQEDNWSALMFAARYGHVDAVRILIDCGAALDLVDKNNWSALISAAEHGHTDIVHALVDAGAQLNLVQKDNWSALMFAARYGHTDIVRILINAGAALNLVDNDSWSALMNAAEHGHTDIVRILVDAGCQLNLVDKNHWSPLMCAARNGHTDAVWVLIEAGAQLDLVDKNDWSPLMFAARNGHTDALWMLIVAGADLNLVDKESWSPLMSAARNGHADAVRMLIDAGAQLDLVNSDSWTTLMLVASGGSTDIARMLVEAGANVNASDNKDRTVLLRACVNNSHDIVKILLQHGARVDAASLKVAQSEDIHSVLQLYHSSQEFHHQTFSMFGEASAGMSPLSNQVLDLVPFITSVYDLRLLLTLNSMVDPPNDGTTKLLDAAFGHILSQKLVLDDDACVYFHLVLERCVGSRMLSQFQFMKWKVKATKVNVESAEWVVELKKHVNENIYRLQVHEQAIGAVVQGIHSLHQEVREIHSMILDTNDRVKLLQSQVETGEKVLKSLLGFTNQLATSVNKQLIQCEANIQSVASSLQAFQNGYKQRLQQEERSRYIKASCGLLASVVGFTFAPLLKTVFDSLIDMANPIEIFNHAYQETDIVTFLAENGCENLLKPAVQDQLEKYAIPTIEFETLLRQGIILKTPELASKCQRHDLTLAAVDMDYANEVRALVPSLLNYESRLANTLKELGLVTVALKAETWRSPIKTHDEPVQMKNPKSIDPKELISKRLSTAHSSKSATPPRQPDNSGKAHTLRDGEVVMFIEDLEAIPYHLAVMESHGDLTEFQDLSDVIHDDVDCVNAVTEVRLMKQQTDNVSINAAEYAQLLGYSQLASFISSQMGISAPPQTENQVFVTFSDDIQTCPFFVAVQESEGDVDEFKQWLEVLECGDDQIGTKVCVTINWEEVIDVKKWSPVELACHFGYVDIVKHLLLKKRAKTGERNITVMIRAKDRARTLTA</sequence>
<evidence type="ECO:0000313" key="5">
    <source>
        <dbReference type="EMBL" id="KAK1943308.1"/>
    </source>
</evidence>
<evidence type="ECO:0000313" key="6">
    <source>
        <dbReference type="Proteomes" id="UP001259832"/>
    </source>
</evidence>
<feature type="repeat" description="ANK" evidence="3">
    <location>
        <begin position="1"/>
        <end position="33"/>
    </location>
</feature>
<dbReference type="SMART" id="SM00248">
    <property type="entry name" value="ANK"/>
    <property type="match status" value="12"/>
</dbReference>
<feature type="repeat" description="ANK" evidence="3">
    <location>
        <begin position="166"/>
        <end position="198"/>
    </location>
</feature>
<dbReference type="EMBL" id="JASMQC010000007">
    <property type="protein sequence ID" value="KAK1943308.1"/>
    <property type="molecule type" value="Genomic_DNA"/>
</dbReference>
<protein>
    <submittedName>
        <fullName evidence="5">Ankyrin repeat domain-containing protein 50</fullName>
    </submittedName>
</protein>
<dbReference type="AlphaFoldDB" id="A0AAD9GS99"/>
<feature type="region of interest" description="Disordered" evidence="4">
    <location>
        <begin position="789"/>
        <end position="810"/>
    </location>
</feature>
<evidence type="ECO:0000256" key="1">
    <source>
        <dbReference type="ARBA" id="ARBA00022737"/>
    </source>
</evidence>
<evidence type="ECO:0000256" key="3">
    <source>
        <dbReference type="PROSITE-ProRule" id="PRU00023"/>
    </source>
</evidence>
<keyword evidence="1" id="KW-0677">Repeat</keyword>
<dbReference type="PANTHER" id="PTHR24171">
    <property type="entry name" value="ANKYRIN REPEAT DOMAIN-CONTAINING PROTEIN 39-RELATED"/>
    <property type="match status" value="1"/>
</dbReference>
<feature type="repeat" description="ANK" evidence="3">
    <location>
        <begin position="199"/>
        <end position="231"/>
    </location>
</feature>
<feature type="compositionally biased region" description="Polar residues" evidence="4">
    <location>
        <begin position="789"/>
        <end position="805"/>
    </location>
</feature>
<feature type="repeat" description="ANK" evidence="3">
    <location>
        <begin position="34"/>
        <end position="66"/>
    </location>
</feature>
<dbReference type="SUPFAM" id="SSF48403">
    <property type="entry name" value="Ankyrin repeat"/>
    <property type="match status" value="1"/>
</dbReference>
<name>A0AAD9GS99_9STRA</name>
<dbReference type="Proteomes" id="UP001259832">
    <property type="component" value="Unassembled WGS sequence"/>
</dbReference>
<proteinExistence type="predicted"/>
<dbReference type="InterPro" id="IPR036770">
    <property type="entry name" value="Ankyrin_rpt-contain_sf"/>
</dbReference>
<feature type="repeat" description="ANK" evidence="3">
    <location>
        <begin position="67"/>
        <end position="99"/>
    </location>
</feature>
<dbReference type="PANTHER" id="PTHR24171:SF10">
    <property type="entry name" value="ANKYRIN REPEAT DOMAIN-CONTAINING PROTEIN 29-LIKE"/>
    <property type="match status" value="1"/>
</dbReference>
<dbReference type="InterPro" id="IPR002110">
    <property type="entry name" value="Ankyrin_rpt"/>
</dbReference>
<feature type="repeat" description="ANK" evidence="3">
    <location>
        <begin position="298"/>
        <end position="330"/>
    </location>
</feature>
<keyword evidence="2 3" id="KW-0040">ANK repeat</keyword>
<dbReference type="Pfam" id="PF00023">
    <property type="entry name" value="Ank"/>
    <property type="match status" value="1"/>
</dbReference>
<comment type="caution">
    <text evidence="5">The sequence shown here is derived from an EMBL/GenBank/DDBJ whole genome shotgun (WGS) entry which is preliminary data.</text>
</comment>
<feature type="repeat" description="ANK" evidence="3">
    <location>
        <begin position="133"/>
        <end position="165"/>
    </location>
</feature>
<reference evidence="5" key="1">
    <citation type="submission" date="2023-08" db="EMBL/GenBank/DDBJ databases">
        <title>Reference Genome Resource for the Citrus Pathogen Phytophthora citrophthora.</title>
        <authorList>
            <person name="Moller H."/>
            <person name="Coetzee B."/>
            <person name="Rose L.J."/>
            <person name="Van Niekerk J.M."/>
        </authorList>
    </citation>
    <scope>NUCLEOTIDE SEQUENCE</scope>
    <source>
        <strain evidence="5">STE-U-9442</strain>
    </source>
</reference>
<evidence type="ECO:0000256" key="4">
    <source>
        <dbReference type="SAM" id="MobiDB-lite"/>
    </source>
</evidence>
<dbReference type="Pfam" id="PF12796">
    <property type="entry name" value="Ank_2"/>
    <property type="match status" value="3"/>
</dbReference>
<feature type="repeat" description="ANK" evidence="3">
    <location>
        <begin position="100"/>
        <end position="132"/>
    </location>
</feature>
<feature type="repeat" description="ANK" evidence="3">
    <location>
        <begin position="232"/>
        <end position="264"/>
    </location>
</feature>
<feature type="repeat" description="ANK" evidence="3">
    <location>
        <begin position="265"/>
        <end position="297"/>
    </location>
</feature>